<evidence type="ECO:0000313" key="3">
    <source>
        <dbReference type="EMBL" id="EBU1491992.1"/>
    </source>
</evidence>
<dbReference type="AlphaFoldDB" id="A0A5V4BCM1"/>
<gene>
    <name evidence="3" type="ORF">CS596_12850</name>
</gene>
<dbReference type="InterPro" id="IPR006528">
    <property type="entry name" value="Phage_head_morphogenesis_dom"/>
</dbReference>
<evidence type="ECO:0000256" key="1">
    <source>
        <dbReference type="SAM" id="MobiDB-lite"/>
    </source>
</evidence>
<dbReference type="Pfam" id="PF04233">
    <property type="entry name" value="Phage_Mu_F"/>
    <property type="match status" value="1"/>
</dbReference>
<proteinExistence type="predicted"/>
<accession>A0A5V4BCM1</accession>
<feature type="region of interest" description="Disordered" evidence="1">
    <location>
        <begin position="1"/>
        <end position="22"/>
    </location>
</feature>
<protein>
    <submittedName>
        <fullName evidence="3">Phage head morphogenesis protein</fullName>
    </submittedName>
</protein>
<organism evidence="3">
    <name type="scientific">Salmonella enterica</name>
    <name type="common">Salmonella choleraesuis</name>
    <dbReference type="NCBI Taxonomy" id="28901"/>
    <lineage>
        <taxon>Bacteria</taxon>
        <taxon>Pseudomonadati</taxon>
        <taxon>Pseudomonadota</taxon>
        <taxon>Gammaproteobacteria</taxon>
        <taxon>Enterobacterales</taxon>
        <taxon>Enterobacteriaceae</taxon>
        <taxon>Salmonella</taxon>
    </lineage>
</organism>
<evidence type="ECO:0000259" key="2">
    <source>
        <dbReference type="Pfam" id="PF04233"/>
    </source>
</evidence>
<dbReference type="EMBL" id="AAHBBZ010000018">
    <property type="protein sequence ID" value="EBU1491992.1"/>
    <property type="molecule type" value="Genomic_DNA"/>
</dbReference>
<sequence>MTKKKAKSPILPGNLKDPTGADRLERGAMNEFARRMKRIGKAYKDILDRIPASPSVNQRYTFELDSTQLSMLLSNASLLVDEILGADNETGFWFWTDYVNPAYQRGTAQEFANLAQQSAVYAAGQESVSAILLSEPYRRRLILVRARTFEEMKNISATVKADMARILTDGLGRGQNPLEIAKRITEQTGIESRRANRIARTEITTALRRGRWDESDEATEQYGILTRQLHLSALSTTTRQSHALRHGKLYTTEDVREWYSINGNAINCKCTQVSVLVDEAGNPLYPNVINMAKKSWRKRSRQDWFPIIRIAVVGASTLHKRENLQ</sequence>
<reference evidence="3" key="1">
    <citation type="submission" date="2018-07" db="EMBL/GenBank/DDBJ databases">
        <authorList>
            <consortium name="PulseNet: The National Subtyping Network for Foodborne Disease Surveillance"/>
            <person name="Tarr C.L."/>
            <person name="Trees E."/>
            <person name="Katz L.S."/>
            <person name="Carleton-Romer H.A."/>
            <person name="Stroika S."/>
            <person name="Kucerova Z."/>
            <person name="Roache K.F."/>
            <person name="Sabol A.L."/>
            <person name="Besser J."/>
            <person name="Gerner-Smidt P."/>
        </authorList>
    </citation>
    <scope>NUCLEOTIDE SEQUENCE</scope>
    <source>
        <strain evidence="3">PNUSAS026655</strain>
    </source>
</reference>
<comment type="caution">
    <text evidence="3">The sequence shown here is derived from an EMBL/GenBank/DDBJ whole genome shotgun (WGS) entry which is preliminary data.</text>
</comment>
<feature type="domain" description="Phage head morphogenesis" evidence="2">
    <location>
        <begin position="166"/>
        <end position="272"/>
    </location>
</feature>
<name>A0A5V4BCM1_SALER</name>
<dbReference type="NCBIfam" id="TIGR01641">
    <property type="entry name" value="phageSPP1_gp7"/>
    <property type="match status" value="1"/>
</dbReference>
<dbReference type="RefSeq" id="WP_340600184.1">
    <property type="nucleotide sequence ID" value="NZ_JBBMYN010000001.1"/>
</dbReference>